<keyword evidence="2" id="KW-0472">Membrane</keyword>
<organism evidence="3 4">
    <name type="scientific">Blyttiomyces helicus</name>
    <dbReference type="NCBI Taxonomy" id="388810"/>
    <lineage>
        <taxon>Eukaryota</taxon>
        <taxon>Fungi</taxon>
        <taxon>Fungi incertae sedis</taxon>
        <taxon>Chytridiomycota</taxon>
        <taxon>Chytridiomycota incertae sedis</taxon>
        <taxon>Chytridiomycetes</taxon>
        <taxon>Chytridiomycetes incertae sedis</taxon>
        <taxon>Blyttiomyces</taxon>
    </lineage>
</organism>
<proteinExistence type="predicted"/>
<dbReference type="AlphaFoldDB" id="A0A4P9WDL5"/>
<feature type="transmembrane region" description="Helical" evidence="2">
    <location>
        <begin position="279"/>
        <end position="308"/>
    </location>
</feature>
<evidence type="ECO:0000313" key="3">
    <source>
        <dbReference type="EMBL" id="RKO88446.1"/>
    </source>
</evidence>
<evidence type="ECO:0000256" key="1">
    <source>
        <dbReference type="SAM" id="MobiDB-lite"/>
    </source>
</evidence>
<dbReference type="Proteomes" id="UP000269721">
    <property type="component" value="Unassembled WGS sequence"/>
</dbReference>
<feature type="region of interest" description="Disordered" evidence="1">
    <location>
        <begin position="248"/>
        <end position="272"/>
    </location>
</feature>
<name>A0A4P9WDL5_9FUNG</name>
<keyword evidence="4" id="KW-1185">Reference proteome</keyword>
<accession>A0A4P9WDL5</accession>
<dbReference type="EMBL" id="KZ996707">
    <property type="protein sequence ID" value="RKO88446.1"/>
    <property type="molecule type" value="Genomic_DNA"/>
</dbReference>
<reference evidence="4" key="1">
    <citation type="journal article" date="2018" name="Nat. Microbiol.">
        <title>Leveraging single-cell genomics to expand the fungal tree of life.</title>
        <authorList>
            <person name="Ahrendt S.R."/>
            <person name="Quandt C.A."/>
            <person name="Ciobanu D."/>
            <person name="Clum A."/>
            <person name="Salamov A."/>
            <person name="Andreopoulos B."/>
            <person name="Cheng J.F."/>
            <person name="Woyke T."/>
            <person name="Pelin A."/>
            <person name="Henrissat B."/>
            <person name="Reynolds N.K."/>
            <person name="Benny G.L."/>
            <person name="Smith M.E."/>
            <person name="James T.Y."/>
            <person name="Grigoriev I.V."/>
        </authorList>
    </citation>
    <scope>NUCLEOTIDE SEQUENCE [LARGE SCALE GENOMIC DNA]</scope>
</reference>
<keyword evidence="2" id="KW-0812">Transmembrane</keyword>
<gene>
    <name evidence="3" type="ORF">BDK51DRAFT_39502</name>
</gene>
<protein>
    <submittedName>
        <fullName evidence="3">Uncharacterized protein</fullName>
    </submittedName>
</protein>
<feature type="region of interest" description="Disordered" evidence="1">
    <location>
        <begin position="402"/>
        <end position="421"/>
    </location>
</feature>
<keyword evidence="2" id="KW-1133">Transmembrane helix</keyword>
<evidence type="ECO:0000313" key="4">
    <source>
        <dbReference type="Proteomes" id="UP000269721"/>
    </source>
</evidence>
<evidence type="ECO:0000256" key="2">
    <source>
        <dbReference type="SAM" id="Phobius"/>
    </source>
</evidence>
<sequence>MINTGDEVVTRTGGRFYESVRRCDSQTPSFGCVLGADGRENIWKDSRFFNLSVPPELRPSTSAPCASSAISYPKVSAYLPMSQSYDLSLAVGSLSGPLGLCKFSIGSGFVANSLASQAVQGPSVDNVLGSFFALFEQMIVPPNVVEGFQVASEGNSVEPNTITDYVGQLATGYYSLGVTRLYNLVLTVVPCPQCPALVYAPNLTFWSSSCTTPACGPATPGGRDAFVTDHDRSASGRLAHALLYSQRSPVPRSRAPDDRLVASAPPTSSPQDPASICQMLLILFLGMYPLAPAPLLPPPIMFFAIILFSRQSASHAKSALPPSPGSQAVSSPDRTITHRFQIVNSIPLFAPRQPPALRTYIYSSLPFLVRDGRKHISPATTISISRQANLSCRQADNLRIFNDARPRPPNTHGNHGAFRIT</sequence>